<dbReference type="STRING" id="67801.A0A1B0BK74"/>
<reference evidence="2" key="2">
    <citation type="submission" date="2020-05" db="UniProtKB">
        <authorList>
            <consortium name="EnsemblMetazoa"/>
        </authorList>
    </citation>
    <scope>IDENTIFICATION</scope>
    <source>
        <strain evidence="2">IAEA</strain>
    </source>
</reference>
<keyword evidence="3" id="KW-1185">Reference proteome</keyword>
<dbReference type="EMBL" id="JXJN01015831">
    <property type="status" value="NOT_ANNOTATED_CDS"/>
    <property type="molecule type" value="Genomic_DNA"/>
</dbReference>
<dbReference type="InterPro" id="IPR036396">
    <property type="entry name" value="Cyt_P450_sf"/>
</dbReference>
<dbReference type="GO" id="GO:0016705">
    <property type="term" value="F:oxidoreductase activity, acting on paired donors, with incorporation or reduction of molecular oxygen"/>
    <property type="evidence" value="ECO:0007669"/>
    <property type="project" value="InterPro"/>
</dbReference>
<evidence type="ECO:0000313" key="2">
    <source>
        <dbReference type="EnsemblMetazoa" id="GPPI032778-PA"/>
    </source>
</evidence>
<evidence type="ECO:0000256" key="1">
    <source>
        <dbReference type="ARBA" id="ARBA00023033"/>
    </source>
</evidence>
<organism evidence="2 3">
    <name type="scientific">Glossina palpalis gambiensis</name>
    <dbReference type="NCBI Taxonomy" id="67801"/>
    <lineage>
        <taxon>Eukaryota</taxon>
        <taxon>Metazoa</taxon>
        <taxon>Ecdysozoa</taxon>
        <taxon>Arthropoda</taxon>
        <taxon>Hexapoda</taxon>
        <taxon>Insecta</taxon>
        <taxon>Pterygota</taxon>
        <taxon>Neoptera</taxon>
        <taxon>Endopterygota</taxon>
        <taxon>Diptera</taxon>
        <taxon>Brachycera</taxon>
        <taxon>Muscomorpha</taxon>
        <taxon>Hippoboscoidea</taxon>
        <taxon>Glossinidae</taxon>
        <taxon>Glossina</taxon>
    </lineage>
</organism>
<proteinExistence type="predicted"/>
<keyword evidence="1" id="KW-0560">Oxidoreductase</keyword>
<dbReference type="Proteomes" id="UP000092460">
    <property type="component" value="Unassembled WGS sequence"/>
</dbReference>
<dbReference type="EnsemblMetazoa" id="GPPI032778-RA">
    <property type="protein sequence ID" value="GPPI032778-PA"/>
    <property type="gene ID" value="GPPI032778"/>
</dbReference>
<dbReference type="GO" id="GO:0004497">
    <property type="term" value="F:monooxygenase activity"/>
    <property type="evidence" value="ECO:0007669"/>
    <property type="project" value="UniProtKB-KW"/>
</dbReference>
<protein>
    <submittedName>
        <fullName evidence="2">Uncharacterized protein</fullName>
    </submittedName>
</protein>
<reference evidence="3" key="1">
    <citation type="submission" date="2015-01" db="EMBL/GenBank/DDBJ databases">
        <authorList>
            <person name="Aksoy S."/>
            <person name="Warren W."/>
            <person name="Wilson R.K."/>
        </authorList>
    </citation>
    <scope>NUCLEOTIDE SEQUENCE [LARGE SCALE GENOMIC DNA]</scope>
    <source>
        <strain evidence="3">IAEA</strain>
    </source>
</reference>
<dbReference type="VEuPathDB" id="VectorBase:GPPI032778"/>
<evidence type="ECO:0000313" key="3">
    <source>
        <dbReference type="Proteomes" id="UP000092460"/>
    </source>
</evidence>
<dbReference type="SUPFAM" id="SSF48264">
    <property type="entry name" value="Cytochrome P450"/>
    <property type="match status" value="1"/>
</dbReference>
<dbReference type="AlphaFoldDB" id="A0A1B0BK74"/>
<accession>A0A1B0BK74</accession>
<dbReference type="GO" id="GO:0005506">
    <property type="term" value="F:iron ion binding"/>
    <property type="evidence" value="ECO:0007669"/>
    <property type="project" value="InterPro"/>
</dbReference>
<sequence>MKGVGSKPHIADVLRRFYTLYSGQPPFIDFFACLKPIVLMLDLVAIRPIWVVNADHLQDRGLYNNVSTDPLTQNLIQLDGTAWKELHG</sequence>
<dbReference type="GO" id="GO:0020037">
    <property type="term" value="F:heme binding"/>
    <property type="evidence" value="ECO:0007669"/>
    <property type="project" value="InterPro"/>
</dbReference>
<name>A0A1B0BK74_9MUSC</name>
<keyword evidence="1" id="KW-0503">Monooxygenase</keyword>